<protein>
    <submittedName>
        <fullName evidence="2">Uncharacterized protein</fullName>
    </submittedName>
</protein>
<keyword evidence="1" id="KW-0812">Transmembrane</keyword>
<name>A0A510J864_9FUSO</name>
<keyword evidence="1" id="KW-0472">Membrane</keyword>
<dbReference type="Proteomes" id="UP000321606">
    <property type="component" value="Chromosome"/>
</dbReference>
<feature type="transmembrane region" description="Helical" evidence="1">
    <location>
        <begin position="40"/>
        <end position="61"/>
    </location>
</feature>
<gene>
    <name evidence="2" type="ORF">JCM16774_0351</name>
</gene>
<dbReference type="EMBL" id="AP019822">
    <property type="protein sequence ID" value="BBM35438.1"/>
    <property type="molecule type" value="Genomic_DNA"/>
</dbReference>
<keyword evidence="1" id="KW-1133">Transmembrane helix</keyword>
<dbReference type="AlphaFoldDB" id="A0A510J864"/>
<feature type="transmembrane region" description="Helical" evidence="1">
    <location>
        <begin position="7"/>
        <end position="28"/>
    </location>
</feature>
<proteinExistence type="predicted"/>
<dbReference type="KEGG" id="lgo:JCM16774_0351"/>
<reference evidence="2 3" key="1">
    <citation type="submission" date="2019-07" db="EMBL/GenBank/DDBJ databases">
        <title>Complete Genome Sequence of Leptotrichia goodfellowii Strain JCM 16774.</title>
        <authorList>
            <person name="Watanabe S."/>
            <person name="Cui L."/>
        </authorList>
    </citation>
    <scope>NUCLEOTIDE SEQUENCE [LARGE SCALE GENOMIC DNA]</scope>
    <source>
        <strain evidence="2 3">JCM16774</strain>
    </source>
</reference>
<evidence type="ECO:0000313" key="2">
    <source>
        <dbReference type="EMBL" id="BBM35438.1"/>
    </source>
</evidence>
<organism evidence="2 3">
    <name type="scientific">Pseudoleptotrichia goodfellowii</name>
    <dbReference type="NCBI Taxonomy" id="157692"/>
    <lineage>
        <taxon>Bacteria</taxon>
        <taxon>Fusobacteriati</taxon>
        <taxon>Fusobacteriota</taxon>
        <taxon>Fusobacteriia</taxon>
        <taxon>Fusobacteriales</taxon>
        <taxon>Leptotrichiaceae</taxon>
        <taxon>Pseudoleptotrichia</taxon>
    </lineage>
</organism>
<accession>A0A510J864</accession>
<dbReference type="STRING" id="714315.GCA_000516535_00364"/>
<dbReference type="RefSeq" id="WP_026737003.1">
    <property type="nucleotide sequence ID" value="NZ_AP019822.1"/>
</dbReference>
<sequence>MKIFIVVILMLYILITSDIIIKTINLFVVSDYDREEYKAFFVIMIYILSIIGLLMYIYNILKL</sequence>
<evidence type="ECO:0000256" key="1">
    <source>
        <dbReference type="SAM" id="Phobius"/>
    </source>
</evidence>
<evidence type="ECO:0000313" key="3">
    <source>
        <dbReference type="Proteomes" id="UP000321606"/>
    </source>
</evidence>